<evidence type="ECO:0000256" key="1">
    <source>
        <dbReference type="SAM" id="SignalP"/>
    </source>
</evidence>
<proteinExistence type="predicted"/>
<feature type="signal peptide" evidence="1">
    <location>
        <begin position="1"/>
        <end position="26"/>
    </location>
</feature>
<evidence type="ECO:0008006" key="3">
    <source>
        <dbReference type="Google" id="ProtNLM"/>
    </source>
</evidence>
<dbReference type="Pfam" id="PF11322">
    <property type="entry name" value="DUF3124"/>
    <property type="match status" value="1"/>
</dbReference>
<keyword evidence="1" id="KW-0732">Signal</keyword>
<sequence length="161" mass="17729">MKKTIFLAYLALLSAACFLSPHPLQAEGLADLSNGQAVYVPAYSHIYSGDRESPFLLTVTVSIRNIDLKNTIKVTAVDYYDTKGDLLKKFMNTPVTLRPLESMRYVIPEKDKSGGSGANFIVKWKSDKLVNPPIVETVMIGTQSQQGISFTSRGQAITKPE</sequence>
<dbReference type="InterPro" id="IPR021471">
    <property type="entry name" value="DUF3124"/>
</dbReference>
<accession>A0A445MSK8</accession>
<name>A0A445MSK8_9BACT</name>
<gene>
    <name evidence="2" type="ORF">PITCH_A1380042</name>
</gene>
<protein>
    <recommendedName>
        <fullName evidence="3">DUF3124 domain-containing protein</fullName>
    </recommendedName>
</protein>
<feature type="chain" id="PRO_5019573808" description="DUF3124 domain-containing protein" evidence="1">
    <location>
        <begin position="27"/>
        <end position="161"/>
    </location>
</feature>
<organism evidence="2">
    <name type="scientific">uncultured Desulfobacterium sp</name>
    <dbReference type="NCBI Taxonomy" id="201089"/>
    <lineage>
        <taxon>Bacteria</taxon>
        <taxon>Pseudomonadati</taxon>
        <taxon>Thermodesulfobacteriota</taxon>
        <taxon>Desulfobacteria</taxon>
        <taxon>Desulfobacterales</taxon>
        <taxon>Desulfobacteriaceae</taxon>
        <taxon>Desulfobacterium</taxon>
        <taxon>environmental samples</taxon>
    </lineage>
</organism>
<dbReference type="AlphaFoldDB" id="A0A445MSK8"/>
<evidence type="ECO:0000313" key="2">
    <source>
        <dbReference type="EMBL" id="SPD72494.1"/>
    </source>
</evidence>
<reference evidence="2" key="1">
    <citation type="submission" date="2018-01" db="EMBL/GenBank/DDBJ databases">
        <authorList>
            <person name="Regsiter A."/>
            <person name="William W."/>
        </authorList>
    </citation>
    <scope>NUCLEOTIDE SEQUENCE</scope>
    <source>
        <strain evidence="2">TRIP AH-1</strain>
    </source>
</reference>
<dbReference type="EMBL" id="OJIN01000044">
    <property type="protein sequence ID" value="SPD72494.1"/>
    <property type="molecule type" value="Genomic_DNA"/>
</dbReference>
<dbReference type="PROSITE" id="PS51257">
    <property type="entry name" value="PROKAR_LIPOPROTEIN"/>
    <property type="match status" value="1"/>
</dbReference>